<reference evidence="3" key="1">
    <citation type="journal article" date="2019" name="Int. J. Syst. Evol. Microbiol.">
        <title>The Global Catalogue of Microorganisms (GCM) 10K type strain sequencing project: providing services to taxonomists for standard genome sequencing and annotation.</title>
        <authorList>
            <consortium name="The Broad Institute Genomics Platform"/>
            <consortium name="The Broad Institute Genome Sequencing Center for Infectious Disease"/>
            <person name="Wu L."/>
            <person name="Ma J."/>
        </authorList>
    </citation>
    <scope>NUCLEOTIDE SEQUENCE [LARGE SCALE GENOMIC DNA]</scope>
    <source>
        <strain evidence="3">ICMP 19515</strain>
    </source>
</reference>
<dbReference type="InterPro" id="IPR011660">
    <property type="entry name" value="VapB-like"/>
</dbReference>
<dbReference type="Pfam" id="PF07704">
    <property type="entry name" value="PSK_trans_fac"/>
    <property type="match status" value="1"/>
</dbReference>
<dbReference type="Proteomes" id="UP001595648">
    <property type="component" value="Unassembled WGS sequence"/>
</dbReference>
<gene>
    <name evidence="2" type="ORF">ACFOJ9_23565</name>
</gene>
<accession>A0ABV7MS30</accession>
<organism evidence="2 3">
    <name type="scientific">Mesorhizobium cantuariense</name>
    <dbReference type="NCBI Taxonomy" id="1300275"/>
    <lineage>
        <taxon>Bacteria</taxon>
        <taxon>Pseudomonadati</taxon>
        <taxon>Pseudomonadota</taxon>
        <taxon>Alphaproteobacteria</taxon>
        <taxon>Hyphomicrobiales</taxon>
        <taxon>Phyllobacteriaceae</taxon>
        <taxon>Mesorhizobium</taxon>
    </lineage>
</organism>
<protein>
    <submittedName>
        <fullName evidence="2">Type II toxin-antitoxin system VapB family antitoxin</fullName>
    </submittedName>
</protein>
<comment type="caution">
    <text evidence="2">The sequence shown here is derived from an EMBL/GenBank/DDBJ whole genome shotgun (WGS) entry which is preliminary data.</text>
</comment>
<sequence length="88" mass="9799">MALSIKNAEISQLARQLASSRGVSATEAIRQSLENEIARESMASRSGESELIVKLREISERAGRIPKRDHPMTEDEILGYDEFGIPTR</sequence>
<evidence type="ECO:0000313" key="3">
    <source>
        <dbReference type="Proteomes" id="UP001595648"/>
    </source>
</evidence>
<dbReference type="RefSeq" id="WP_378981801.1">
    <property type="nucleotide sequence ID" value="NZ_JBHRVD010000001.1"/>
</dbReference>
<feature type="region of interest" description="Disordered" evidence="1">
    <location>
        <begin position="63"/>
        <end position="88"/>
    </location>
</feature>
<dbReference type="EMBL" id="JBHRVD010000001">
    <property type="protein sequence ID" value="MFC3324721.1"/>
    <property type="molecule type" value="Genomic_DNA"/>
</dbReference>
<name>A0ABV7MS30_9HYPH</name>
<proteinExistence type="predicted"/>
<keyword evidence="3" id="KW-1185">Reference proteome</keyword>
<evidence type="ECO:0000313" key="2">
    <source>
        <dbReference type="EMBL" id="MFC3324721.1"/>
    </source>
</evidence>
<evidence type="ECO:0000256" key="1">
    <source>
        <dbReference type="SAM" id="MobiDB-lite"/>
    </source>
</evidence>
<feature type="compositionally biased region" description="Basic and acidic residues" evidence="1">
    <location>
        <begin position="63"/>
        <end position="73"/>
    </location>
</feature>